<keyword evidence="1" id="KW-0378">Hydrolase</keyword>
<feature type="domain" description="Sialate O-acetylesterase" evidence="3">
    <location>
        <begin position="105"/>
        <end position="338"/>
    </location>
</feature>
<feature type="chain" id="PRO_5011646163" evidence="2">
    <location>
        <begin position="21"/>
        <end position="461"/>
    </location>
</feature>
<dbReference type="Proteomes" id="UP000199233">
    <property type="component" value="Unassembled WGS sequence"/>
</dbReference>
<evidence type="ECO:0000256" key="2">
    <source>
        <dbReference type="SAM" id="SignalP"/>
    </source>
</evidence>
<keyword evidence="5" id="KW-1185">Reference proteome</keyword>
<sequence>MKWLRRLSFALLLTLAQSSAARLSMPGVFGDHMVLQQHRPMVFYGSAPSGATVRVQAGAAQGSTEADSEGRWQLRLPPPEPGAAFEVSVRCADEELRFRDVVAGEVWLISGQSNMEWPLNFLPDSKDDIAGAANAQLRLMLIGHQRRVKADVSDVPGRWAPATPETVAGFSAVGFYFGQALQQELKVPVGIIQATWGGSNIEPWIPRDAWLQTQRAGELKPSDMGGGFLWLGSMYNGMVHALTGYTLHGVLWYQGESNVKNGERYLPKFLTLIRGWRAAWQAPQLPFYYAQLAPFEEKLGGAKLPPLWQVQTRVRERVPGTGIVPTQDLNPELNVHPRRKREVAQRFLRLVLAREYGREGLVEGPRLSGLSREGGVLRLRFVDAQGLQVRNEEQATGFEIAGADGVFKPAYARIDGESIVLRSAQVPQPQQARYAWDFELATMANVVNAADLPLLPFSSPP</sequence>
<dbReference type="Gene3D" id="3.40.50.1110">
    <property type="entry name" value="SGNH hydrolase"/>
    <property type="match status" value="1"/>
</dbReference>
<dbReference type="STRING" id="489703.SAMN04488038_11160"/>
<dbReference type="InterPro" id="IPR036514">
    <property type="entry name" value="SGNH_hydro_sf"/>
</dbReference>
<dbReference type="AlphaFoldDB" id="A0A1H9J8Y5"/>
<name>A0A1H9J8Y5_9GAMM</name>
<organism evidence="4 5">
    <name type="scientific">Solimonas aquatica</name>
    <dbReference type="NCBI Taxonomy" id="489703"/>
    <lineage>
        <taxon>Bacteria</taxon>
        <taxon>Pseudomonadati</taxon>
        <taxon>Pseudomonadota</taxon>
        <taxon>Gammaproteobacteria</taxon>
        <taxon>Nevskiales</taxon>
        <taxon>Nevskiaceae</taxon>
        <taxon>Solimonas</taxon>
    </lineage>
</organism>
<dbReference type="InterPro" id="IPR039329">
    <property type="entry name" value="SIAE"/>
</dbReference>
<gene>
    <name evidence="4" type="ORF">SAMN04488038_11160</name>
</gene>
<evidence type="ECO:0000313" key="5">
    <source>
        <dbReference type="Proteomes" id="UP000199233"/>
    </source>
</evidence>
<dbReference type="PANTHER" id="PTHR22901:SF0">
    <property type="entry name" value="SIALATE O-ACETYLESTERASE"/>
    <property type="match status" value="1"/>
</dbReference>
<proteinExistence type="predicted"/>
<dbReference type="OrthoDB" id="9795554at2"/>
<dbReference type="Pfam" id="PF03629">
    <property type="entry name" value="SASA"/>
    <property type="match status" value="1"/>
</dbReference>
<dbReference type="EMBL" id="FOFS01000011">
    <property type="protein sequence ID" value="SEQ83189.1"/>
    <property type="molecule type" value="Genomic_DNA"/>
</dbReference>
<dbReference type="InterPro" id="IPR005181">
    <property type="entry name" value="SASA"/>
</dbReference>
<evidence type="ECO:0000313" key="4">
    <source>
        <dbReference type="EMBL" id="SEQ83189.1"/>
    </source>
</evidence>
<reference evidence="4 5" key="1">
    <citation type="submission" date="2016-10" db="EMBL/GenBank/DDBJ databases">
        <authorList>
            <person name="de Groot N.N."/>
        </authorList>
    </citation>
    <scope>NUCLEOTIDE SEQUENCE [LARGE SCALE GENOMIC DNA]</scope>
    <source>
        <strain evidence="4 5">DSM 25927</strain>
    </source>
</reference>
<accession>A0A1H9J8Y5</accession>
<keyword evidence="2" id="KW-0732">Signal</keyword>
<evidence type="ECO:0000256" key="1">
    <source>
        <dbReference type="ARBA" id="ARBA00022801"/>
    </source>
</evidence>
<dbReference type="RefSeq" id="WP_093287498.1">
    <property type="nucleotide sequence ID" value="NZ_FOFS01000011.1"/>
</dbReference>
<feature type="signal peptide" evidence="2">
    <location>
        <begin position="1"/>
        <end position="20"/>
    </location>
</feature>
<dbReference type="GO" id="GO:0001681">
    <property type="term" value="F:sialate O-acetylesterase activity"/>
    <property type="evidence" value="ECO:0007669"/>
    <property type="project" value="InterPro"/>
</dbReference>
<protein>
    <submittedName>
        <fullName evidence="4">Sialate O-acetylesterase</fullName>
    </submittedName>
</protein>
<evidence type="ECO:0000259" key="3">
    <source>
        <dbReference type="Pfam" id="PF03629"/>
    </source>
</evidence>
<dbReference type="PANTHER" id="PTHR22901">
    <property type="entry name" value="SIALATE O-ACETYLESTERASE"/>
    <property type="match status" value="1"/>
</dbReference>
<dbReference type="GO" id="GO:0005975">
    <property type="term" value="P:carbohydrate metabolic process"/>
    <property type="evidence" value="ECO:0007669"/>
    <property type="project" value="TreeGrafter"/>
</dbReference>
<dbReference type="SUPFAM" id="SSF52266">
    <property type="entry name" value="SGNH hydrolase"/>
    <property type="match status" value="1"/>
</dbReference>